<dbReference type="Pfam" id="PF03372">
    <property type="entry name" value="Exo_endo_phos"/>
    <property type="match status" value="1"/>
</dbReference>
<proteinExistence type="predicted"/>
<sequence length="260" mass="29626">MRFLLYNISYGAGVGRDLHFPFPYAGHLKRTGRNLNRIVSFIKSVEPDIVGLVEVDSGSFRSQKNNQAELIAEELDLCHVFESKYGENSVAHKVPVLNKQGNAVLMNQRISSRKFHYFSKGIKRLVIEVELKDLSLFLVHLSLKFRHRQYQLQELFQMIESADKPVIVAGDFNLFEGENEAALFLAATGLKSANRAGWASYPSTAPRKQLDYIFYSPEIRTRNFYIPPVRLSDHAPLIWDFDISDAPDHINSPSVRQRAA</sequence>
<reference evidence="3" key="1">
    <citation type="submission" date="2017-11" db="EMBL/GenBank/DDBJ databases">
        <authorList>
            <person name="Watanabe M."/>
            <person name="Kojima H."/>
        </authorList>
    </citation>
    <scope>NUCLEOTIDE SEQUENCE [LARGE SCALE GENOMIC DNA]</scope>
    <source>
        <strain evidence="3">Tokyo 01</strain>
    </source>
</reference>
<keyword evidence="3" id="KW-1185">Reference proteome</keyword>
<dbReference type="GO" id="GO:0006506">
    <property type="term" value="P:GPI anchor biosynthetic process"/>
    <property type="evidence" value="ECO:0007669"/>
    <property type="project" value="TreeGrafter"/>
</dbReference>
<dbReference type="PANTHER" id="PTHR14859">
    <property type="entry name" value="CALCOFLUOR WHITE HYPERSENSITIVE PROTEIN PRECURSOR"/>
    <property type="match status" value="1"/>
</dbReference>
<reference evidence="3" key="2">
    <citation type="submission" date="2019-01" db="EMBL/GenBank/DDBJ databases">
        <title>Genome sequence of Desulfonema ishimotonii strain Tokyo 01.</title>
        <authorList>
            <person name="Fukui M."/>
        </authorList>
    </citation>
    <scope>NUCLEOTIDE SEQUENCE [LARGE SCALE GENOMIC DNA]</scope>
    <source>
        <strain evidence="3">Tokyo 01</strain>
    </source>
</reference>
<evidence type="ECO:0000313" key="3">
    <source>
        <dbReference type="Proteomes" id="UP000288096"/>
    </source>
</evidence>
<gene>
    <name evidence="2" type="ORF">DENIS_2670</name>
</gene>
<dbReference type="PANTHER" id="PTHR14859:SF1">
    <property type="entry name" value="PGAP2-INTERACTING PROTEIN"/>
    <property type="match status" value="1"/>
</dbReference>
<protein>
    <submittedName>
        <fullName evidence="2">Endonuclease</fullName>
    </submittedName>
</protein>
<evidence type="ECO:0000259" key="1">
    <source>
        <dbReference type="Pfam" id="PF03372"/>
    </source>
</evidence>
<keyword evidence="2" id="KW-0378">Hydrolase</keyword>
<dbReference type="InterPro" id="IPR005135">
    <property type="entry name" value="Endo/exonuclease/phosphatase"/>
</dbReference>
<dbReference type="AlphaFoldDB" id="A0A401FXJ6"/>
<accession>A0A401FXJ6</accession>
<keyword evidence="2" id="KW-0255">Endonuclease</keyword>
<comment type="caution">
    <text evidence="2">The sequence shown here is derived from an EMBL/GenBank/DDBJ whole genome shotgun (WGS) entry which is preliminary data.</text>
</comment>
<organism evidence="2 3">
    <name type="scientific">Desulfonema ishimotonii</name>
    <dbReference type="NCBI Taxonomy" id="45657"/>
    <lineage>
        <taxon>Bacteria</taxon>
        <taxon>Pseudomonadati</taxon>
        <taxon>Thermodesulfobacteriota</taxon>
        <taxon>Desulfobacteria</taxon>
        <taxon>Desulfobacterales</taxon>
        <taxon>Desulfococcaceae</taxon>
        <taxon>Desulfonema</taxon>
    </lineage>
</organism>
<dbReference type="Gene3D" id="3.60.10.10">
    <property type="entry name" value="Endonuclease/exonuclease/phosphatase"/>
    <property type="match status" value="1"/>
</dbReference>
<dbReference type="RefSeq" id="WP_124328969.1">
    <property type="nucleotide sequence ID" value="NZ_BEXT01000001.1"/>
</dbReference>
<dbReference type="GO" id="GO:0016020">
    <property type="term" value="C:membrane"/>
    <property type="evidence" value="ECO:0007669"/>
    <property type="project" value="GOC"/>
</dbReference>
<dbReference type="OrthoDB" id="155529at2"/>
<dbReference type="EMBL" id="BEXT01000001">
    <property type="protein sequence ID" value="GBC61708.1"/>
    <property type="molecule type" value="Genomic_DNA"/>
</dbReference>
<dbReference type="SUPFAM" id="SSF56219">
    <property type="entry name" value="DNase I-like"/>
    <property type="match status" value="1"/>
</dbReference>
<dbReference type="InterPro" id="IPR051916">
    <property type="entry name" value="GPI-anchor_lipid_remodeler"/>
</dbReference>
<name>A0A401FXJ6_9BACT</name>
<dbReference type="Proteomes" id="UP000288096">
    <property type="component" value="Unassembled WGS sequence"/>
</dbReference>
<evidence type="ECO:0000313" key="2">
    <source>
        <dbReference type="EMBL" id="GBC61708.1"/>
    </source>
</evidence>
<dbReference type="InterPro" id="IPR036691">
    <property type="entry name" value="Endo/exonu/phosph_ase_sf"/>
</dbReference>
<keyword evidence="2" id="KW-0540">Nuclease</keyword>
<dbReference type="GO" id="GO:0004519">
    <property type="term" value="F:endonuclease activity"/>
    <property type="evidence" value="ECO:0007669"/>
    <property type="project" value="UniProtKB-KW"/>
</dbReference>
<feature type="domain" description="Endonuclease/exonuclease/phosphatase" evidence="1">
    <location>
        <begin position="34"/>
        <end position="234"/>
    </location>
</feature>